<dbReference type="InterPro" id="IPR001597">
    <property type="entry name" value="ArAA_b-elim_lyase/Thr_aldolase"/>
</dbReference>
<evidence type="ECO:0000313" key="9">
    <source>
        <dbReference type="Proteomes" id="UP000321548"/>
    </source>
</evidence>
<comment type="caution">
    <text evidence="8">The sequence shown here is derived from an EMBL/GenBank/DDBJ whole genome shotgun (WGS) entry which is preliminary data.</text>
</comment>
<dbReference type="InterPro" id="IPR015422">
    <property type="entry name" value="PyrdxlP-dep_Trfase_small"/>
</dbReference>
<dbReference type="PANTHER" id="PTHR48097">
    <property type="entry name" value="L-THREONINE ALDOLASE-RELATED"/>
    <property type="match status" value="1"/>
</dbReference>
<proteinExistence type="inferred from homology"/>
<dbReference type="AlphaFoldDB" id="A0A5C8P580"/>
<dbReference type="InterPro" id="IPR023603">
    <property type="entry name" value="Low_specificity_L-TA-like"/>
</dbReference>
<gene>
    <name evidence="8" type="ORF">FHP08_03915</name>
</gene>
<keyword evidence="9" id="KW-1185">Reference proteome</keyword>
<evidence type="ECO:0000313" key="8">
    <source>
        <dbReference type="EMBL" id="TXL68836.1"/>
    </source>
</evidence>
<dbReference type="FunFam" id="3.90.1150.10:FF:000041">
    <property type="entry name" value="Low-specificity L-threonine aldolase"/>
    <property type="match status" value="1"/>
</dbReference>
<dbReference type="EMBL" id="VDUY01000001">
    <property type="protein sequence ID" value="TXL68836.1"/>
    <property type="molecule type" value="Genomic_DNA"/>
</dbReference>
<dbReference type="Gene3D" id="3.40.640.10">
    <property type="entry name" value="Type I PLP-dependent aspartate aminotransferase-like (Major domain)"/>
    <property type="match status" value="1"/>
</dbReference>
<comment type="cofactor">
    <cofactor evidence="1">
        <name>pyridoxal 5'-phosphate</name>
        <dbReference type="ChEBI" id="CHEBI:597326"/>
    </cofactor>
</comment>
<reference evidence="8 9" key="1">
    <citation type="submission" date="2019-06" db="EMBL/GenBank/DDBJ databases">
        <title>Quisquiliibacterium sp. nov., isolated from a maize field.</title>
        <authorList>
            <person name="Lin S.-Y."/>
            <person name="Tsai C.-F."/>
            <person name="Young C.-C."/>
        </authorList>
    </citation>
    <scope>NUCLEOTIDE SEQUENCE [LARGE SCALE GENOMIC DNA]</scope>
    <source>
        <strain evidence="8 9">CC-CFT501</strain>
    </source>
</reference>
<feature type="modified residue" description="N6-(pyridoxal phosphate)lysine" evidence="6">
    <location>
        <position position="203"/>
    </location>
</feature>
<evidence type="ECO:0000256" key="4">
    <source>
        <dbReference type="ARBA" id="ARBA00022898"/>
    </source>
</evidence>
<evidence type="ECO:0000256" key="6">
    <source>
        <dbReference type="PIRSR" id="PIRSR017617-1"/>
    </source>
</evidence>
<evidence type="ECO:0000256" key="2">
    <source>
        <dbReference type="ARBA" id="ARBA00006966"/>
    </source>
</evidence>
<protein>
    <submittedName>
        <fullName evidence="8">Low specificity L-threonine aldolase</fullName>
    </submittedName>
</protein>
<dbReference type="FunFam" id="3.40.640.10:FF:000030">
    <property type="entry name" value="Low-specificity L-threonine aldolase"/>
    <property type="match status" value="1"/>
</dbReference>
<dbReference type="PIRSF" id="PIRSF017617">
    <property type="entry name" value="Thr_aldolase"/>
    <property type="match status" value="1"/>
</dbReference>
<keyword evidence="4" id="KW-0663">Pyridoxal phosphate</keyword>
<dbReference type="GO" id="GO:0006545">
    <property type="term" value="P:glycine biosynthetic process"/>
    <property type="evidence" value="ECO:0007669"/>
    <property type="project" value="TreeGrafter"/>
</dbReference>
<dbReference type="GO" id="GO:0008732">
    <property type="term" value="F:L-allo-threonine aldolase activity"/>
    <property type="evidence" value="ECO:0007669"/>
    <property type="project" value="TreeGrafter"/>
</dbReference>
<dbReference type="SUPFAM" id="SSF53383">
    <property type="entry name" value="PLP-dependent transferases"/>
    <property type="match status" value="1"/>
</dbReference>
<evidence type="ECO:0000256" key="5">
    <source>
        <dbReference type="ARBA" id="ARBA00023239"/>
    </source>
</evidence>
<comment type="subunit">
    <text evidence="3">Homotetramer.</text>
</comment>
<dbReference type="RefSeq" id="WP_147702972.1">
    <property type="nucleotide sequence ID" value="NZ_VDUY01000001.1"/>
</dbReference>
<keyword evidence="5" id="KW-0456">Lyase</keyword>
<dbReference type="InterPro" id="IPR015421">
    <property type="entry name" value="PyrdxlP-dep_Trfase_major"/>
</dbReference>
<dbReference type="GO" id="GO:0005829">
    <property type="term" value="C:cytosol"/>
    <property type="evidence" value="ECO:0007669"/>
    <property type="project" value="TreeGrafter"/>
</dbReference>
<sequence>MILLTSDTETKPTAAMRAAIAAAEVGDEQKHEDPTVLRLTGRVADLLGKEAALFVPSGTMCNVIAVRAHTQHGEVLLAERDSHVLRAEGGGAGMVSGVMTEPLESERGAFAPATLDAALDRIGALPSPYGPRPRLLCLENTHNFGGGTVWPQDRLDAVCETAHARGLKVHLDGARLMNAAVASGLSARRICEKVDTVWLDFTKGLGAPIGAVLAGSREFIAEARRLRQMVGGAMRQAGIAAAACLHALDHHVERLAEDHDNARRFAEGLQAIPGIRLVHGLPETNIVFFDPRAAGWTAADFAKAAASRGVKLVPVAGMIRAVTHLDVSRAQIDEALAAIRAMMGRG</sequence>
<evidence type="ECO:0000259" key="7">
    <source>
        <dbReference type="Pfam" id="PF01212"/>
    </source>
</evidence>
<organism evidence="8 9">
    <name type="scientific">Zeimonas arvi</name>
    <dbReference type="NCBI Taxonomy" id="2498847"/>
    <lineage>
        <taxon>Bacteria</taxon>
        <taxon>Pseudomonadati</taxon>
        <taxon>Pseudomonadota</taxon>
        <taxon>Betaproteobacteria</taxon>
        <taxon>Burkholderiales</taxon>
        <taxon>Burkholderiaceae</taxon>
        <taxon>Zeimonas</taxon>
    </lineage>
</organism>
<dbReference type="NCBIfam" id="NF041359">
    <property type="entry name" value="GntG_guanitoxin"/>
    <property type="match status" value="1"/>
</dbReference>
<feature type="domain" description="Aromatic amino acid beta-eliminating lyase/threonine aldolase" evidence="7">
    <location>
        <begin position="4"/>
        <end position="289"/>
    </location>
</feature>
<dbReference type="InterPro" id="IPR015424">
    <property type="entry name" value="PyrdxlP-dep_Trfase"/>
</dbReference>
<evidence type="ECO:0000256" key="1">
    <source>
        <dbReference type="ARBA" id="ARBA00001933"/>
    </source>
</evidence>
<evidence type="ECO:0000256" key="3">
    <source>
        <dbReference type="ARBA" id="ARBA00011881"/>
    </source>
</evidence>
<dbReference type="PANTHER" id="PTHR48097:SF9">
    <property type="entry name" value="L-THREONINE ALDOLASE"/>
    <property type="match status" value="1"/>
</dbReference>
<comment type="similarity">
    <text evidence="2">Belongs to the threonine aldolase family.</text>
</comment>
<dbReference type="Proteomes" id="UP000321548">
    <property type="component" value="Unassembled WGS sequence"/>
</dbReference>
<name>A0A5C8P580_9BURK</name>
<accession>A0A5C8P580</accession>
<dbReference type="Gene3D" id="3.90.1150.10">
    <property type="entry name" value="Aspartate Aminotransferase, domain 1"/>
    <property type="match status" value="1"/>
</dbReference>
<dbReference type="OrthoDB" id="9774495at2"/>
<dbReference type="Pfam" id="PF01212">
    <property type="entry name" value="Beta_elim_lyase"/>
    <property type="match status" value="1"/>
</dbReference>
<dbReference type="GO" id="GO:0006567">
    <property type="term" value="P:L-threonine catabolic process"/>
    <property type="evidence" value="ECO:0007669"/>
    <property type="project" value="TreeGrafter"/>
</dbReference>